<name>W4FA00_APHAT</name>
<dbReference type="GeneID" id="20820796"/>
<gene>
    <name evidence="1" type="ORF">H257_18800</name>
</gene>
<accession>W4FA00</accession>
<dbReference type="VEuPathDB" id="FungiDB:H257_18800"/>
<proteinExistence type="predicted"/>
<dbReference type="AlphaFoldDB" id="W4FA00"/>
<reference evidence="1" key="1">
    <citation type="submission" date="2013-12" db="EMBL/GenBank/DDBJ databases">
        <title>The Genome Sequence of Aphanomyces astaci APO3.</title>
        <authorList>
            <consortium name="The Broad Institute Genomics Platform"/>
            <person name="Russ C."/>
            <person name="Tyler B."/>
            <person name="van West P."/>
            <person name="Dieguez-Uribeondo J."/>
            <person name="Young S.K."/>
            <person name="Zeng Q."/>
            <person name="Gargeya S."/>
            <person name="Fitzgerald M."/>
            <person name="Abouelleil A."/>
            <person name="Alvarado L."/>
            <person name="Chapman S.B."/>
            <person name="Gainer-Dewar J."/>
            <person name="Goldberg J."/>
            <person name="Griggs A."/>
            <person name="Gujja S."/>
            <person name="Hansen M."/>
            <person name="Howarth C."/>
            <person name="Imamovic A."/>
            <person name="Ireland A."/>
            <person name="Larimer J."/>
            <person name="McCowan C."/>
            <person name="Murphy C."/>
            <person name="Pearson M."/>
            <person name="Poon T.W."/>
            <person name="Priest M."/>
            <person name="Roberts A."/>
            <person name="Saif S."/>
            <person name="Shea T."/>
            <person name="Sykes S."/>
            <person name="Wortman J."/>
            <person name="Nusbaum C."/>
            <person name="Birren B."/>
        </authorList>
    </citation>
    <scope>NUCLEOTIDE SEQUENCE [LARGE SCALE GENOMIC DNA]</scope>
    <source>
        <strain evidence="1">APO3</strain>
    </source>
</reference>
<feature type="non-terminal residue" evidence="1">
    <location>
        <position position="112"/>
    </location>
</feature>
<dbReference type="RefSeq" id="XP_009846228.1">
    <property type="nucleotide sequence ID" value="XM_009847926.1"/>
</dbReference>
<sequence>MAPRRIKFQDDYSKIHTPIWLDSTLADTLSSVNLQAATRTSKLYVSLGMVSLADFQQVLDATPTESVLENFLRRHKITSYRVSARQLRENYLSRQIGPLLRLPACPGIFVLP</sequence>
<dbReference type="EMBL" id="KI913336">
    <property type="protein sequence ID" value="ETV64287.1"/>
    <property type="molecule type" value="Genomic_DNA"/>
</dbReference>
<protein>
    <submittedName>
        <fullName evidence="1">Uncharacterized protein</fullName>
    </submittedName>
</protein>
<organism evidence="1">
    <name type="scientific">Aphanomyces astaci</name>
    <name type="common">Crayfish plague agent</name>
    <dbReference type="NCBI Taxonomy" id="112090"/>
    <lineage>
        <taxon>Eukaryota</taxon>
        <taxon>Sar</taxon>
        <taxon>Stramenopiles</taxon>
        <taxon>Oomycota</taxon>
        <taxon>Saprolegniomycetes</taxon>
        <taxon>Saprolegniales</taxon>
        <taxon>Verrucalvaceae</taxon>
        <taxon>Aphanomyces</taxon>
    </lineage>
</organism>
<evidence type="ECO:0000313" key="1">
    <source>
        <dbReference type="EMBL" id="ETV64287.1"/>
    </source>
</evidence>